<dbReference type="EMBL" id="CP011114">
    <property type="protein sequence ID" value="AKG35284.1"/>
    <property type="molecule type" value="Genomic_DNA"/>
</dbReference>
<feature type="chain" id="PRO_5002515397" evidence="6">
    <location>
        <begin position="29"/>
        <end position="430"/>
    </location>
</feature>
<dbReference type="RefSeq" id="WP_025698924.1">
    <property type="nucleotide sequence ID" value="NZ_ASQQ01000631.1"/>
</dbReference>
<keyword evidence="4" id="KW-0564">Palmitate</keyword>
<dbReference type="PROSITE" id="PS51257">
    <property type="entry name" value="PROKAR_LIPOPROTEIN"/>
    <property type="match status" value="1"/>
</dbReference>
<accession>A0A0F7FAL4</accession>
<proteinExistence type="predicted"/>
<dbReference type="InterPro" id="IPR050490">
    <property type="entry name" value="Bact_solute-bd_prot1"/>
</dbReference>
<keyword evidence="2 6" id="KW-0732">Signal</keyword>
<evidence type="ECO:0000256" key="2">
    <source>
        <dbReference type="ARBA" id="ARBA00022729"/>
    </source>
</evidence>
<keyword evidence="5" id="KW-0449">Lipoprotein</keyword>
<gene>
    <name evidence="7" type="ORF">VK70_12435</name>
</gene>
<dbReference type="OrthoDB" id="9798191at2"/>
<reference evidence="7 8" key="1">
    <citation type="submission" date="2015-03" db="EMBL/GenBank/DDBJ databases">
        <authorList>
            <person name="Abdul Halim M."/>
        </authorList>
    </citation>
    <scope>NUCLEOTIDE SEQUENCE [LARGE SCALE GENOMIC DNA]</scope>
    <source>
        <strain evidence="7 8">ATCC 35681</strain>
    </source>
</reference>
<dbReference type="InterPro" id="IPR006059">
    <property type="entry name" value="SBP"/>
</dbReference>
<dbReference type="PATRIC" id="fig|1333534.5.peg.2744"/>
<feature type="signal peptide" evidence="6">
    <location>
        <begin position="1"/>
        <end position="28"/>
    </location>
</feature>
<organism evidence="7 8">
    <name type="scientific">Paenibacillus durus ATCC 35681</name>
    <dbReference type="NCBI Taxonomy" id="1333534"/>
    <lineage>
        <taxon>Bacteria</taxon>
        <taxon>Bacillati</taxon>
        <taxon>Bacillota</taxon>
        <taxon>Bacilli</taxon>
        <taxon>Bacillales</taxon>
        <taxon>Paenibacillaceae</taxon>
        <taxon>Paenibacillus</taxon>
    </lineage>
</organism>
<dbReference type="PANTHER" id="PTHR43649:SF33">
    <property type="entry name" value="POLYGALACTURONAN_RHAMNOGALACTURONAN-BINDING PROTEIN YTCQ"/>
    <property type="match status" value="1"/>
</dbReference>
<dbReference type="AlphaFoldDB" id="A0A0F7FAL4"/>
<evidence type="ECO:0000256" key="4">
    <source>
        <dbReference type="ARBA" id="ARBA00023139"/>
    </source>
</evidence>
<evidence type="ECO:0000313" key="8">
    <source>
        <dbReference type="Proteomes" id="UP000034189"/>
    </source>
</evidence>
<protein>
    <submittedName>
        <fullName evidence="7">ABC transporter substrate-binding protein</fullName>
    </submittedName>
</protein>
<evidence type="ECO:0000256" key="5">
    <source>
        <dbReference type="ARBA" id="ARBA00023288"/>
    </source>
</evidence>
<name>A0A0F7FAL4_PAEDU</name>
<reference evidence="7 8" key="2">
    <citation type="journal article" date="2016" name="Genome Announc.">
        <title>Genome Sequence of a Gram-Positive Diazotroph, Paenibacillus durus Type Strain ATCC 35681.</title>
        <authorList>
            <person name="Halim M.A."/>
            <person name="Rahman A.Y."/>
            <person name="Sim K.S."/>
            <person name="Yam H.C."/>
            <person name="Rahim A.A."/>
            <person name="Ghazali A.H."/>
            <person name="Najimudin N."/>
        </authorList>
    </citation>
    <scope>NUCLEOTIDE SEQUENCE [LARGE SCALE GENOMIC DNA]</scope>
    <source>
        <strain evidence="7 8">ATCC 35681</strain>
    </source>
</reference>
<dbReference type="SUPFAM" id="SSF53850">
    <property type="entry name" value="Periplasmic binding protein-like II"/>
    <property type="match status" value="1"/>
</dbReference>
<sequence>MKRTKGRVTMLCVSLAGVLALTACGGQAGEGQNSQTGSSESAKTKTIYIYQNKIEIDKALKKTAEAYTALHPDIQFSIESVSDNFSTGLKTKLASGELPDVFTVNGNQVLKLWQSQLEDLTDQPWTKDMIPLAKEGITGDDGKVYGLPVSVEGYGYVYNKKLFQQAGISKVPVTLTELKQDVESLKSAGIQPLVGAYMDWYQAGNFLVNMGIARQKDPLAFIKGLYDGTATFVGNEIFKEVADFIQYDFANGKNGLSTSFNNQTTQLVNGEIAMTLGGNWLQPTIDNGNASLETGLMPLPVNDNPEENDKLYAGVSGYWAINKDSDVKEEVKDFFNWLVTTPEGQIHMTKDMQIIPGFSSFSADNEAIGDLGADLSRYLKEGKVYGSYNSYYPDGADQAFGEAVQRFVAGQVDKDGFLQELQNEWDRLTE</sequence>
<keyword evidence="3" id="KW-0472">Membrane</keyword>
<dbReference type="Pfam" id="PF01547">
    <property type="entry name" value="SBP_bac_1"/>
    <property type="match status" value="1"/>
</dbReference>
<evidence type="ECO:0000313" key="7">
    <source>
        <dbReference type="EMBL" id="AKG35284.1"/>
    </source>
</evidence>
<dbReference type="Proteomes" id="UP000034189">
    <property type="component" value="Chromosome"/>
</dbReference>
<dbReference type="PANTHER" id="PTHR43649">
    <property type="entry name" value="ARABINOSE-BINDING PROTEIN-RELATED"/>
    <property type="match status" value="1"/>
</dbReference>
<keyword evidence="1" id="KW-1003">Cell membrane</keyword>
<evidence type="ECO:0000256" key="3">
    <source>
        <dbReference type="ARBA" id="ARBA00023136"/>
    </source>
</evidence>
<evidence type="ECO:0000256" key="6">
    <source>
        <dbReference type="SAM" id="SignalP"/>
    </source>
</evidence>
<dbReference type="Gene3D" id="3.40.190.10">
    <property type="entry name" value="Periplasmic binding protein-like II"/>
    <property type="match status" value="2"/>
</dbReference>
<evidence type="ECO:0000256" key="1">
    <source>
        <dbReference type="ARBA" id="ARBA00022475"/>
    </source>
</evidence>
<dbReference type="HOGENOM" id="CLU_031285_12_3_9"/>